<evidence type="ECO:0000313" key="5">
    <source>
        <dbReference type="Proteomes" id="UP000199412"/>
    </source>
</evidence>
<evidence type="ECO:0000259" key="3">
    <source>
        <dbReference type="Pfam" id="PF13439"/>
    </source>
</evidence>
<dbReference type="EMBL" id="FNAP01000015">
    <property type="protein sequence ID" value="SDE90391.1"/>
    <property type="molecule type" value="Genomic_DNA"/>
</dbReference>
<reference evidence="4 5" key="1">
    <citation type="submission" date="2016-10" db="EMBL/GenBank/DDBJ databases">
        <authorList>
            <person name="de Groot N.N."/>
        </authorList>
    </citation>
    <scope>NUCLEOTIDE SEQUENCE [LARGE SCALE GENOMIC DNA]</scope>
    <source>
        <strain evidence="4 5">ATCC 700224</strain>
    </source>
</reference>
<protein>
    <submittedName>
        <fullName evidence="4">Glycosyltransferase involved in cell wall bisynthesis</fullName>
    </submittedName>
</protein>
<feature type="region of interest" description="Disordered" evidence="1">
    <location>
        <begin position="406"/>
        <end position="429"/>
    </location>
</feature>
<dbReference type="Pfam" id="PF08241">
    <property type="entry name" value="Methyltransf_11"/>
    <property type="match status" value="1"/>
</dbReference>
<accession>A0A1G7GQN2</accession>
<dbReference type="AlphaFoldDB" id="A0A1G7GQN2"/>
<proteinExistence type="predicted"/>
<dbReference type="RefSeq" id="WP_092787760.1">
    <property type="nucleotide sequence ID" value="NZ_FNAP01000015.1"/>
</dbReference>
<gene>
    <name evidence="4" type="ORF">SAMN05421720_11553</name>
</gene>
<dbReference type="InterPro" id="IPR013216">
    <property type="entry name" value="Methyltransf_11"/>
</dbReference>
<name>A0A1G7GQN2_9PROT</name>
<dbReference type="InterPro" id="IPR029063">
    <property type="entry name" value="SAM-dependent_MTases_sf"/>
</dbReference>
<dbReference type="Proteomes" id="UP000199412">
    <property type="component" value="Unassembled WGS sequence"/>
</dbReference>
<dbReference type="SUPFAM" id="SSF53335">
    <property type="entry name" value="S-adenosyl-L-methionine-dependent methyltransferases"/>
    <property type="match status" value="1"/>
</dbReference>
<evidence type="ECO:0000259" key="2">
    <source>
        <dbReference type="Pfam" id="PF08241"/>
    </source>
</evidence>
<dbReference type="CDD" id="cd03801">
    <property type="entry name" value="GT4_PimA-like"/>
    <property type="match status" value="1"/>
</dbReference>
<keyword evidence="5" id="KW-1185">Reference proteome</keyword>
<evidence type="ECO:0000313" key="4">
    <source>
        <dbReference type="EMBL" id="SDE90391.1"/>
    </source>
</evidence>
<dbReference type="STRING" id="69960.SAMN05421720_11553"/>
<dbReference type="InterPro" id="IPR028098">
    <property type="entry name" value="Glyco_trans_4-like_N"/>
</dbReference>
<organism evidence="4 5">
    <name type="scientific">Rhodospira trueperi</name>
    <dbReference type="NCBI Taxonomy" id="69960"/>
    <lineage>
        <taxon>Bacteria</taxon>
        <taxon>Pseudomonadati</taxon>
        <taxon>Pseudomonadota</taxon>
        <taxon>Alphaproteobacteria</taxon>
        <taxon>Rhodospirillales</taxon>
        <taxon>Rhodospirillaceae</taxon>
        <taxon>Rhodospira</taxon>
    </lineage>
</organism>
<dbReference type="InterPro" id="IPR050194">
    <property type="entry name" value="Glycosyltransferase_grp1"/>
</dbReference>
<dbReference type="SUPFAM" id="SSF53756">
    <property type="entry name" value="UDP-Glycosyltransferase/glycogen phosphorylase"/>
    <property type="match status" value="1"/>
</dbReference>
<dbReference type="Pfam" id="PF13439">
    <property type="entry name" value="Glyco_transf_4"/>
    <property type="match status" value="1"/>
</dbReference>
<evidence type="ECO:0000256" key="1">
    <source>
        <dbReference type="SAM" id="MobiDB-lite"/>
    </source>
</evidence>
<dbReference type="GO" id="GO:0016757">
    <property type="term" value="F:glycosyltransferase activity"/>
    <property type="evidence" value="ECO:0007669"/>
    <property type="project" value="TreeGrafter"/>
</dbReference>
<dbReference type="PANTHER" id="PTHR45947">
    <property type="entry name" value="SULFOQUINOVOSYL TRANSFERASE SQD2"/>
    <property type="match status" value="1"/>
</dbReference>
<dbReference type="OrthoDB" id="9790710at2"/>
<dbReference type="Gene3D" id="3.40.50.150">
    <property type="entry name" value="Vaccinia Virus protein VP39"/>
    <property type="match status" value="1"/>
</dbReference>
<dbReference type="Pfam" id="PF13692">
    <property type="entry name" value="Glyco_trans_1_4"/>
    <property type="match status" value="1"/>
</dbReference>
<feature type="domain" description="Methyltransferase type 11" evidence="2">
    <location>
        <begin position="462"/>
        <end position="555"/>
    </location>
</feature>
<keyword evidence="4" id="KW-0808">Transferase</keyword>
<dbReference type="Gene3D" id="3.40.50.2000">
    <property type="entry name" value="Glycogen Phosphorylase B"/>
    <property type="match status" value="2"/>
</dbReference>
<dbReference type="PANTHER" id="PTHR45947:SF3">
    <property type="entry name" value="SULFOQUINOVOSYL TRANSFERASE SQD2"/>
    <property type="match status" value="1"/>
</dbReference>
<dbReference type="CDD" id="cd02440">
    <property type="entry name" value="AdoMet_MTases"/>
    <property type="match status" value="1"/>
</dbReference>
<feature type="domain" description="Glycosyltransferase subfamily 4-like N-terminal" evidence="3">
    <location>
        <begin position="100"/>
        <end position="195"/>
    </location>
</feature>
<dbReference type="GO" id="GO:0008757">
    <property type="term" value="F:S-adenosylmethionine-dependent methyltransferase activity"/>
    <property type="evidence" value="ECO:0007669"/>
    <property type="project" value="InterPro"/>
</dbReference>
<sequence length="688" mass="74799">MTPVAMSRLRRLYLVVTMTKGMSLAAWEKGGHLSREIEIYRRLTPHLGGITIVSHGNASDQSYAQRLPGIDILVPSRAAGWRAADLAEQILQSAKGRQIIVKTNQLPGGDLAAEAAAMLGAPFVARNGYLHAEFIERMRGKDHPDARDARNLERRIFVAATRIVVTTPAMRRTAMERYGLPDEKIVVVPNYVDADLFAPGDPANAVPGRIGFVGRLAPQKNLDALFDGLRGFQGELVLVGAGELEDHLRQRAETERLPVEFRPPMQNHELPAFLHGCSGFVLPSLFEGHPKVLIEAMSTGLPCVVTAVPGIAEMVEDEVNALLCEPNGASIRHALDRLVADPVLAGRLGGAARASVLSRFSLDLVVKNELHTLATVAAPEAGGHPSPNGDLPMGQDERHRYLRHARRQLRAEAGSQARPPLHMLQRSDALRSERGDSPLRIYSDAILAEAITPFAGRSVAVLDVGCGRGHYAAFLGQRGIVGEYLGVDIATSDDWQRFAGTQGGLNTTFRQGMIESLDLPNAHFDFIFSSSALEHIADDTAAVAKLHAATRPGGLGLHLVPAPGSIVLYGYHGWRRYDPDTLCRLFEAAGFEVSGMARLGGLPSLALHAVWIGTLEAGITRLILHDWLRKGGPDDHWRGRAGRPWLPRLRQGPKALRAYATAFGMARRVDPLLPRPTSGYAIWTRRPA</sequence>